<gene>
    <name evidence="2" type="ORF">AWC38_SpisGene18641</name>
</gene>
<organism evidence="2 3">
    <name type="scientific">Stylophora pistillata</name>
    <name type="common">Smooth cauliflower coral</name>
    <dbReference type="NCBI Taxonomy" id="50429"/>
    <lineage>
        <taxon>Eukaryota</taxon>
        <taxon>Metazoa</taxon>
        <taxon>Cnidaria</taxon>
        <taxon>Anthozoa</taxon>
        <taxon>Hexacorallia</taxon>
        <taxon>Scleractinia</taxon>
        <taxon>Astrocoeniina</taxon>
        <taxon>Pocilloporidae</taxon>
        <taxon>Stylophora</taxon>
    </lineage>
</organism>
<reference evidence="3" key="1">
    <citation type="journal article" date="2017" name="bioRxiv">
        <title>Comparative analysis of the genomes of Stylophora pistillata and Acropora digitifera provides evidence for extensive differences between species of corals.</title>
        <authorList>
            <person name="Voolstra C.R."/>
            <person name="Li Y."/>
            <person name="Liew Y.J."/>
            <person name="Baumgarten S."/>
            <person name="Zoccola D."/>
            <person name="Flot J.-F."/>
            <person name="Tambutte S."/>
            <person name="Allemand D."/>
            <person name="Aranda M."/>
        </authorList>
    </citation>
    <scope>NUCLEOTIDE SEQUENCE [LARGE SCALE GENOMIC DNA]</scope>
</reference>
<protein>
    <submittedName>
        <fullName evidence="2">Uncharacterized protein</fullName>
    </submittedName>
</protein>
<keyword evidence="3" id="KW-1185">Reference proteome</keyword>
<dbReference type="Proteomes" id="UP000225706">
    <property type="component" value="Unassembled WGS sequence"/>
</dbReference>
<evidence type="ECO:0000313" key="2">
    <source>
        <dbReference type="EMBL" id="PFX17065.1"/>
    </source>
</evidence>
<proteinExistence type="predicted"/>
<dbReference type="EMBL" id="LSMT01000500">
    <property type="protein sequence ID" value="PFX17065.1"/>
    <property type="molecule type" value="Genomic_DNA"/>
</dbReference>
<feature type="region of interest" description="Disordered" evidence="1">
    <location>
        <begin position="110"/>
        <end position="185"/>
    </location>
</feature>
<evidence type="ECO:0000256" key="1">
    <source>
        <dbReference type="SAM" id="MobiDB-lite"/>
    </source>
</evidence>
<comment type="caution">
    <text evidence="2">The sequence shown here is derived from an EMBL/GenBank/DDBJ whole genome shotgun (WGS) entry which is preliminary data.</text>
</comment>
<accession>A0A2B4RLC0</accession>
<name>A0A2B4RLC0_STYPI</name>
<evidence type="ECO:0000313" key="3">
    <source>
        <dbReference type="Proteomes" id="UP000225706"/>
    </source>
</evidence>
<dbReference type="AlphaFoldDB" id="A0A2B4RLC0"/>
<feature type="compositionally biased region" description="Basic and acidic residues" evidence="1">
    <location>
        <begin position="113"/>
        <end position="128"/>
    </location>
</feature>
<sequence length="185" mass="21917">MTMAKRKLFIWKRKHKAMLLIEVLVEEPHKYRPGSKERGISWTKIAQHLQEGRMKVSQRSAREKFDKLYQDFNKKRKGRKWHEASGVHVEYDEIYQALTNIHEQIVNWQEQQQGKEEGEKVTAEEMRKRATGKLSETKRRTSTDNEENSDGTTPKKRKSHTSVTELLEQSIERKASKQAEQQLNR</sequence>